<sequence>MPNTSSPSPSPDRLSRSQVLVAMAITGIVLFVVARVWIHFDQVTLLPVRFDWPGLIIGVGLGGAIALASAGIYQLWPSYRHAADQYLSLVLTPLLWADIVWLGLLPGLSEELLFRGVMLSALGLNIIALVLSSLCFGVLHMGSLQQWPYVIWASSVGGVLGWTALTSENLFIPVVAHIVTNWIAGISWKLLHPKREPIQDKPNP</sequence>
<feature type="transmembrane region" description="Helical" evidence="1">
    <location>
        <begin position="171"/>
        <end position="191"/>
    </location>
</feature>
<feature type="transmembrane region" description="Helical" evidence="1">
    <location>
        <begin position="20"/>
        <end position="40"/>
    </location>
</feature>
<evidence type="ECO:0000256" key="1">
    <source>
        <dbReference type="SAM" id="Phobius"/>
    </source>
</evidence>
<protein>
    <submittedName>
        <fullName evidence="3">CPBP family intramembrane metalloprotease</fullName>
    </submittedName>
</protein>
<comment type="caution">
    <text evidence="3">The sequence shown here is derived from an EMBL/GenBank/DDBJ whole genome shotgun (WGS) entry which is preliminary data.</text>
</comment>
<dbReference type="PANTHER" id="PTHR43592">
    <property type="entry name" value="CAAX AMINO TERMINAL PROTEASE"/>
    <property type="match status" value="1"/>
</dbReference>
<dbReference type="Pfam" id="PF02517">
    <property type="entry name" value="Rce1-like"/>
    <property type="match status" value="1"/>
</dbReference>
<dbReference type="EMBL" id="JTHE03000044">
    <property type="protein sequence ID" value="MCM1982742.1"/>
    <property type="molecule type" value="Genomic_DNA"/>
</dbReference>
<keyword evidence="1" id="KW-0812">Transmembrane</keyword>
<evidence type="ECO:0000259" key="2">
    <source>
        <dbReference type="Pfam" id="PF02517"/>
    </source>
</evidence>
<feature type="transmembrane region" description="Helical" evidence="1">
    <location>
        <begin position="86"/>
        <end position="105"/>
    </location>
</feature>
<dbReference type="RefSeq" id="WP_250833293.1">
    <property type="nucleotide sequence ID" value="NZ_JTHE03000044.1"/>
</dbReference>
<name>A0ABD4T1Y9_9CYAN</name>
<dbReference type="InterPro" id="IPR003675">
    <property type="entry name" value="Rce1/LyrA-like_dom"/>
</dbReference>
<keyword evidence="3" id="KW-0645">Protease</keyword>
<dbReference type="GO" id="GO:0008237">
    <property type="term" value="F:metallopeptidase activity"/>
    <property type="evidence" value="ECO:0007669"/>
    <property type="project" value="UniProtKB-KW"/>
</dbReference>
<dbReference type="GO" id="GO:0080120">
    <property type="term" value="P:CAAX-box protein maturation"/>
    <property type="evidence" value="ECO:0007669"/>
    <property type="project" value="UniProtKB-ARBA"/>
</dbReference>
<gene>
    <name evidence="3" type="ORF">QQ91_0007890</name>
</gene>
<feature type="transmembrane region" description="Helical" evidence="1">
    <location>
        <begin position="117"/>
        <end position="139"/>
    </location>
</feature>
<reference evidence="3 4" key="1">
    <citation type="journal article" date="2015" name="Genome Announc.">
        <title>Draft Genome Sequence of Filamentous Marine Cyanobacterium Lyngbya confervoides Strain BDU141951.</title>
        <authorList>
            <person name="Chandrababunaidu M.M."/>
            <person name="Sen D."/>
            <person name="Tripathy S."/>
        </authorList>
    </citation>
    <scope>NUCLEOTIDE SEQUENCE [LARGE SCALE GENOMIC DNA]</scope>
    <source>
        <strain evidence="3 4">BDU141951</strain>
    </source>
</reference>
<feature type="transmembrane region" description="Helical" evidence="1">
    <location>
        <begin position="52"/>
        <end position="74"/>
    </location>
</feature>
<evidence type="ECO:0000313" key="3">
    <source>
        <dbReference type="EMBL" id="MCM1982742.1"/>
    </source>
</evidence>
<dbReference type="Proteomes" id="UP000031561">
    <property type="component" value="Unassembled WGS sequence"/>
</dbReference>
<accession>A0ABD4T1Y9</accession>
<organism evidence="3 4">
    <name type="scientific">Lyngbya confervoides BDU141951</name>
    <dbReference type="NCBI Taxonomy" id="1574623"/>
    <lineage>
        <taxon>Bacteria</taxon>
        <taxon>Bacillati</taxon>
        <taxon>Cyanobacteriota</taxon>
        <taxon>Cyanophyceae</taxon>
        <taxon>Oscillatoriophycideae</taxon>
        <taxon>Oscillatoriales</taxon>
        <taxon>Microcoleaceae</taxon>
        <taxon>Lyngbya</taxon>
    </lineage>
</organism>
<dbReference type="PANTHER" id="PTHR43592:SF7">
    <property type="entry name" value="CAAX AMINO TERMINAL PROTEASE FAMILY PROTEIN"/>
    <property type="match status" value="1"/>
</dbReference>
<keyword evidence="1" id="KW-0472">Membrane</keyword>
<keyword evidence="3" id="KW-0482">Metalloprotease</keyword>
<keyword evidence="1" id="KW-1133">Transmembrane helix</keyword>
<proteinExistence type="predicted"/>
<dbReference type="AlphaFoldDB" id="A0ABD4T1Y9"/>
<feature type="domain" description="CAAX prenyl protease 2/Lysostaphin resistance protein A-like" evidence="2">
    <location>
        <begin position="94"/>
        <end position="183"/>
    </location>
</feature>
<dbReference type="GO" id="GO:0004175">
    <property type="term" value="F:endopeptidase activity"/>
    <property type="evidence" value="ECO:0007669"/>
    <property type="project" value="UniProtKB-ARBA"/>
</dbReference>
<keyword evidence="4" id="KW-1185">Reference proteome</keyword>
<keyword evidence="3" id="KW-0378">Hydrolase</keyword>
<evidence type="ECO:0000313" key="4">
    <source>
        <dbReference type="Proteomes" id="UP000031561"/>
    </source>
</evidence>
<feature type="transmembrane region" description="Helical" evidence="1">
    <location>
        <begin position="146"/>
        <end position="165"/>
    </location>
</feature>